<accession>A0A7X0KN15</accession>
<organism evidence="2 3">
    <name type="scientific">Aminobacter aganoensis</name>
    <dbReference type="NCBI Taxonomy" id="83264"/>
    <lineage>
        <taxon>Bacteria</taxon>
        <taxon>Pseudomonadati</taxon>
        <taxon>Pseudomonadota</taxon>
        <taxon>Alphaproteobacteria</taxon>
        <taxon>Hyphomicrobiales</taxon>
        <taxon>Phyllobacteriaceae</taxon>
        <taxon>Aminobacter</taxon>
    </lineage>
</organism>
<evidence type="ECO:0000313" key="3">
    <source>
        <dbReference type="Proteomes" id="UP000536262"/>
    </source>
</evidence>
<feature type="transmembrane region" description="Helical" evidence="1">
    <location>
        <begin position="99"/>
        <end position="117"/>
    </location>
</feature>
<feature type="transmembrane region" description="Helical" evidence="1">
    <location>
        <begin position="62"/>
        <end position="79"/>
    </location>
</feature>
<keyword evidence="3" id="KW-1185">Reference proteome</keyword>
<evidence type="ECO:0000256" key="1">
    <source>
        <dbReference type="SAM" id="Phobius"/>
    </source>
</evidence>
<dbReference type="AlphaFoldDB" id="A0A7X0KN15"/>
<reference evidence="2 3" key="1">
    <citation type="submission" date="2020-08" db="EMBL/GenBank/DDBJ databases">
        <title>Genomic Encyclopedia of Type Strains, Phase IV (KMG-IV): sequencing the most valuable type-strain genomes for metagenomic binning, comparative biology and taxonomic classification.</title>
        <authorList>
            <person name="Goeker M."/>
        </authorList>
    </citation>
    <scope>NUCLEOTIDE SEQUENCE [LARGE SCALE GENOMIC DNA]</scope>
    <source>
        <strain evidence="2 3">DSM 7051</strain>
    </source>
</reference>
<feature type="transmembrane region" description="Helical" evidence="1">
    <location>
        <begin position="162"/>
        <end position="179"/>
    </location>
</feature>
<name>A0A7X0KN15_9HYPH</name>
<protein>
    <recommendedName>
        <fullName evidence="4">Permease</fullName>
    </recommendedName>
</protein>
<keyword evidence="1" id="KW-0472">Membrane</keyword>
<evidence type="ECO:0000313" key="2">
    <source>
        <dbReference type="EMBL" id="MBB6356624.1"/>
    </source>
</evidence>
<dbReference type="RefSeq" id="WP_184701139.1">
    <property type="nucleotide sequence ID" value="NZ_BAABEG010000001.1"/>
</dbReference>
<sequence length="224" mass="25213">MDFMRLLKSLEELLYELASWLVFYPMTMWRTLRRPQAMMRYADVELADDVAEQYTDTLSPPLFLLITLLIAHGFELALVRQETPWAPPSFLASDANLLMFRAVAFSVFPLLMALALLRHRGIRIDRNTLKRPFYSQCYVAAPFALLASAGGLLTRIDTAETRLAGLALFGLATLWYLTVETRWFARHLDLPLPRAAFKVTVILFEGLVAILLAGAAIAYGLADA</sequence>
<dbReference type="EMBL" id="JACHOU010000015">
    <property type="protein sequence ID" value="MBB6356624.1"/>
    <property type="molecule type" value="Genomic_DNA"/>
</dbReference>
<dbReference type="Proteomes" id="UP000536262">
    <property type="component" value="Unassembled WGS sequence"/>
</dbReference>
<comment type="caution">
    <text evidence="2">The sequence shown here is derived from an EMBL/GenBank/DDBJ whole genome shotgun (WGS) entry which is preliminary data.</text>
</comment>
<feature type="transmembrane region" description="Helical" evidence="1">
    <location>
        <begin position="199"/>
        <end position="222"/>
    </location>
</feature>
<proteinExistence type="predicted"/>
<gene>
    <name evidence="2" type="ORF">GGR00_004436</name>
</gene>
<evidence type="ECO:0008006" key="4">
    <source>
        <dbReference type="Google" id="ProtNLM"/>
    </source>
</evidence>
<keyword evidence="1" id="KW-0812">Transmembrane</keyword>
<keyword evidence="1" id="KW-1133">Transmembrane helix</keyword>